<gene>
    <name evidence="1" type="ORF">SAMN05443292_2935</name>
</gene>
<organism evidence="1 2">
    <name type="scientific">Halpernia frigidisoli</name>
    <dbReference type="NCBI Taxonomy" id="1125876"/>
    <lineage>
        <taxon>Bacteria</taxon>
        <taxon>Pseudomonadati</taxon>
        <taxon>Bacteroidota</taxon>
        <taxon>Flavobacteriia</taxon>
        <taxon>Flavobacteriales</taxon>
        <taxon>Weeksellaceae</taxon>
        <taxon>Chryseobacterium group</taxon>
        <taxon>Halpernia</taxon>
    </lineage>
</organism>
<sequence>MKKNNIYLPFNPLSEVLAVPFLVSRIFKGKKIKDLIDDKIELAREKSAEINLTEKERFESHLEFKNLDNFFVNNFRALDNSAAHSFEDKINYCLNQYSKESRKILTSTNLVVLEENFLKGAEKTLFLYFLLNKDFKVESELKNDAIQNLISDNQNCDKEIENEIFSFIKLEKISKDKELFNLIDFSKLKDFDVIYDSKIDGFEFKNQKYSDIIFLCIILDNKKIIELPSNQYINEILMEIKGNTVSETNFSNCKTKYLNPQILAPSENDKKIIKGIENFIDYHINEIKANI</sequence>
<dbReference type="OrthoDB" id="1237645at2"/>
<accession>A0A1I3J4U4</accession>
<dbReference type="RefSeq" id="WP_090082572.1">
    <property type="nucleotide sequence ID" value="NZ_FOQT01000005.1"/>
</dbReference>
<dbReference type="Proteomes" id="UP000198931">
    <property type="component" value="Unassembled WGS sequence"/>
</dbReference>
<name>A0A1I3J4U4_9FLAO</name>
<protein>
    <submittedName>
        <fullName evidence="1">Uncharacterized protein</fullName>
    </submittedName>
</protein>
<reference evidence="1 2" key="1">
    <citation type="submission" date="2016-10" db="EMBL/GenBank/DDBJ databases">
        <authorList>
            <person name="de Groot N.N."/>
        </authorList>
    </citation>
    <scope>NUCLEOTIDE SEQUENCE [LARGE SCALE GENOMIC DNA]</scope>
    <source>
        <strain evidence="1 2">DSM 26000</strain>
    </source>
</reference>
<evidence type="ECO:0000313" key="2">
    <source>
        <dbReference type="Proteomes" id="UP000198931"/>
    </source>
</evidence>
<dbReference type="STRING" id="1125876.SAMN05443292_2935"/>
<proteinExistence type="predicted"/>
<keyword evidence="2" id="KW-1185">Reference proteome</keyword>
<evidence type="ECO:0000313" key="1">
    <source>
        <dbReference type="EMBL" id="SFI55282.1"/>
    </source>
</evidence>
<dbReference type="AlphaFoldDB" id="A0A1I3J4U4"/>
<dbReference type="EMBL" id="FOQT01000005">
    <property type="protein sequence ID" value="SFI55282.1"/>
    <property type="molecule type" value="Genomic_DNA"/>
</dbReference>